<evidence type="ECO:0000313" key="9">
    <source>
        <dbReference type="Proteomes" id="UP001220964"/>
    </source>
</evidence>
<dbReference type="Pfam" id="PF00892">
    <property type="entry name" value="EamA"/>
    <property type="match status" value="2"/>
</dbReference>
<feature type="transmembrane region" description="Helical" evidence="6">
    <location>
        <begin position="130"/>
        <end position="148"/>
    </location>
</feature>
<evidence type="ECO:0000256" key="4">
    <source>
        <dbReference type="ARBA" id="ARBA00022989"/>
    </source>
</evidence>
<dbReference type="RefSeq" id="WP_275566001.1">
    <property type="nucleotide sequence ID" value="NZ_JARGYC010000006.1"/>
</dbReference>
<feature type="transmembrane region" description="Helical" evidence="6">
    <location>
        <begin position="105"/>
        <end position="123"/>
    </location>
</feature>
<reference evidence="8" key="1">
    <citation type="submission" date="2023-03" db="EMBL/GenBank/DDBJ databases">
        <title>Multiphase analysis and comparison of six strains from genera Psychromarinibacter, Lutimaribacter, and Maritimibacter, including a novel species: Psychromarinibacter sediminicola sp. nov.</title>
        <authorList>
            <person name="Wang Y.-H."/>
            <person name="Ye M.-Q."/>
            <person name="Du Z.-J."/>
        </authorList>
    </citation>
    <scope>NUCLEOTIDE SEQUENCE</scope>
    <source>
        <strain evidence="8">C21-152</strain>
    </source>
</reference>
<evidence type="ECO:0000256" key="2">
    <source>
        <dbReference type="ARBA" id="ARBA00009853"/>
    </source>
</evidence>
<keyword evidence="4 6" id="KW-1133">Transmembrane helix</keyword>
<evidence type="ECO:0000256" key="3">
    <source>
        <dbReference type="ARBA" id="ARBA00022692"/>
    </source>
</evidence>
<keyword evidence="3 6" id="KW-0812">Transmembrane</keyword>
<feature type="transmembrane region" description="Helical" evidence="6">
    <location>
        <begin position="76"/>
        <end position="93"/>
    </location>
</feature>
<feature type="transmembrane region" description="Helical" evidence="6">
    <location>
        <begin position="154"/>
        <end position="172"/>
    </location>
</feature>
<organism evidence="8 9">
    <name type="scientific">Psychromarinibacter sediminicola</name>
    <dbReference type="NCBI Taxonomy" id="3033385"/>
    <lineage>
        <taxon>Bacteria</taxon>
        <taxon>Pseudomonadati</taxon>
        <taxon>Pseudomonadota</taxon>
        <taxon>Alphaproteobacteria</taxon>
        <taxon>Rhodobacterales</taxon>
        <taxon>Paracoccaceae</taxon>
        <taxon>Psychromarinibacter</taxon>
    </lineage>
</organism>
<comment type="similarity">
    <text evidence="2">Belongs to the drug/metabolite transporter (DMT) superfamily. 10 TMS drug/metabolite exporter (DME) (TC 2.A.7.3) family.</text>
</comment>
<dbReference type="InterPro" id="IPR000620">
    <property type="entry name" value="EamA_dom"/>
</dbReference>
<gene>
    <name evidence="8" type="ORF">P1J78_03845</name>
</gene>
<dbReference type="PANTHER" id="PTHR22911:SF6">
    <property type="entry name" value="SOLUTE CARRIER FAMILY 35 MEMBER G1"/>
    <property type="match status" value="1"/>
</dbReference>
<keyword evidence="9" id="KW-1185">Reference proteome</keyword>
<feature type="transmembrane region" description="Helical" evidence="6">
    <location>
        <begin position="266"/>
        <end position="284"/>
    </location>
</feature>
<dbReference type="SUPFAM" id="SSF103481">
    <property type="entry name" value="Multidrug resistance efflux transporter EmrE"/>
    <property type="match status" value="2"/>
</dbReference>
<keyword evidence="5 6" id="KW-0472">Membrane</keyword>
<protein>
    <submittedName>
        <fullName evidence="8">DMT family transporter</fullName>
    </submittedName>
</protein>
<dbReference type="PANTHER" id="PTHR22911">
    <property type="entry name" value="ACYL-MALONYL CONDENSING ENZYME-RELATED"/>
    <property type="match status" value="1"/>
</dbReference>
<feature type="domain" description="EamA" evidence="7">
    <location>
        <begin position="153"/>
        <end position="283"/>
    </location>
</feature>
<feature type="transmembrane region" description="Helical" evidence="6">
    <location>
        <begin position="12"/>
        <end position="34"/>
    </location>
</feature>
<evidence type="ECO:0000256" key="5">
    <source>
        <dbReference type="ARBA" id="ARBA00023136"/>
    </source>
</evidence>
<dbReference type="EMBL" id="JARGYC010000006">
    <property type="protein sequence ID" value="MDF0599859.1"/>
    <property type="molecule type" value="Genomic_DNA"/>
</dbReference>
<feature type="domain" description="EamA" evidence="7">
    <location>
        <begin position="13"/>
        <end position="144"/>
    </location>
</feature>
<comment type="caution">
    <text evidence="8">The sequence shown here is derived from an EMBL/GenBank/DDBJ whole genome shotgun (WGS) entry which is preliminary data.</text>
</comment>
<feature type="transmembrane region" description="Helical" evidence="6">
    <location>
        <begin position="240"/>
        <end position="260"/>
    </location>
</feature>
<comment type="subcellular location">
    <subcellularLocation>
        <location evidence="1">Membrane</location>
        <topology evidence="1">Multi-pass membrane protein</topology>
    </subcellularLocation>
</comment>
<sequence>MDSPLTPTARPLAGVLWMLLTGAQFIAVTALVKYVGAALPAPETAFLRYAMGLVFLIPIFPAMMRAGLDRKALGLFGLRGTLHAFGVMLWFYAMTQIPIAEVTSLGYINPVFVTIGAVVFLGERLAARRIAAVVVALIGALIILRPGVRELSPGHVAMLANAVVFSGSYLIAKIMADRVAPGVVVAWLSLVVTIVLAPFAIAVWVWPTWSQLGWLFLVAAFATGGHFTMTLAFRAAPLAVTQPVTFLQLVWSVLLGALVFSEPVDGWVLLGGTLVVGAVSFITWREAVLKRRAVTPPSVATKV</sequence>
<name>A0AAE3T897_9RHOB</name>
<evidence type="ECO:0000259" key="7">
    <source>
        <dbReference type="Pfam" id="PF00892"/>
    </source>
</evidence>
<feature type="transmembrane region" description="Helical" evidence="6">
    <location>
        <begin position="184"/>
        <end position="206"/>
    </location>
</feature>
<dbReference type="GO" id="GO:0016020">
    <property type="term" value="C:membrane"/>
    <property type="evidence" value="ECO:0007669"/>
    <property type="project" value="UniProtKB-SubCell"/>
</dbReference>
<dbReference type="Gene3D" id="1.10.3730.20">
    <property type="match status" value="1"/>
</dbReference>
<dbReference type="Proteomes" id="UP001220964">
    <property type="component" value="Unassembled WGS sequence"/>
</dbReference>
<dbReference type="AlphaFoldDB" id="A0AAE3T897"/>
<evidence type="ECO:0000313" key="8">
    <source>
        <dbReference type="EMBL" id="MDF0599859.1"/>
    </source>
</evidence>
<evidence type="ECO:0000256" key="6">
    <source>
        <dbReference type="SAM" id="Phobius"/>
    </source>
</evidence>
<accession>A0AAE3T897</accession>
<feature type="transmembrane region" description="Helical" evidence="6">
    <location>
        <begin position="46"/>
        <end position="64"/>
    </location>
</feature>
<evidence type="ECO:0000256" key="1">
    <source>
        <dbReference type="ARBA" id="ARBA00004141"/>
    </source>
</evidence>
<proteinExistence type="inferred from homology"/>
<dbReference type="InterPro" id="IPR037185">
    <property type="entry name" value="EmrE-like"/>
</dbReference>
<feature type="transmembrane region" description="Helical" evidence="6">
    <location>
        <begin position="212"/>
        <end position="233"/>
    </location>
</feature>